<keyword evidence="7" id="KW-1185">Reference proteome</keyword>
<dbReference type="Proteomes" id="UP000198866">
    <property type="component" value="Unassembled WGS sequence"/>
</dbReference>
<protein>
    <submittedName>
        <fullName evidence="6">Isoprenylcysteine carboxyl methyltransferase (ICMT) family protein</fullName>
    </submittedName>
</protein>
<sequence>MGTIVDEGSNSAAQCAACSEPVAPPASPRAVDALFEVTTRACAAVMLGIFSYAAILHWLADPGRVTLLLLVLAQCFTVGLSLFSRVPVRRDWTPFAYICSMGATYYFLAVQLRPGFQVVPEAVGAALQVAGICWQIFAKASLRRSFGILPANRGVVSTGAYRFVRHPMYLGYFIEDVGFLLSNFGIQNVLVFVIQFGLQACRIAREERLLNDDALYRAYRSNVRYRVLPGLY</sequence>
<feature type="transmembrane region" description="Helical" evidence="5">
    <location>
        <begin position="95"/>
        <end position="112"/>
    </location>
</feature>
<accession>A0A1H7E7L2</accession>
<evidence type="ECO:0000313" key="6">
    <source>
        <dbReference type="EMBL" id="SEK09891.1"/>
    </source>
</evidence>
<feature type="transmembrane region" description="Helical" evidence="5">
    <location>
        <begin position="118"/>
        <end position="137"/>
    </location>
</feature>
<dbReference type="GO" id="GO:0016020">
    <property type="term" value="C:membrane"/>
    <property type="evidence" value="ECO:0007669"/>
    <property type="project" value="UniProtKB-SubCell"/>
</dbReference>
<dbReference type="GO" id="GO:0032259">
    <property type="term" value="P:methylation"/>
    <property type="evidence" value="ECO:0007669"/>
    <property type="project" value="UniProtKB-KW"/>
</dbReference>
<evidence type="ECO:0000256" key="1">
    <source>
        <dbReference type="ARBA" id="ARBA00004141"/>
    </source>
</evidence>
<dbReference type="GO" id="GO:0004671">
    <property type="term" value="F:protein C-terminal S-isoprenylcysteine carboxyl O-methyltransferase activity"/>
    <property type="evidence" value="ECO:0007669"/>
    <property type="project" value="InterPro"/>
</dbReference>
<evidence type="ECO:0000256" key="5">
    <source>
        <dbReference type="SAM" id="Phobius"/>
    </source>
</evidence>
<keyword evidence="6" id="KW-0489">Methyltransferase</keyword>
<dbReference type="InterPro" id="IPR052527">
    <property type="entry name" value="Metal_cation-efflux_comp"/>
</dbReference>
<feature type="transmembrane region" description="Helical" evidence="5">
    <location>
        <begin position="65"/>
        <end position="83"/>
    </location>
</feature>
<evidence type="ECO:0000256" key="3">
    <source>
        <dbReference type="ARBA" id="ARBA00022989"/>
    </source>
</evidence>
<keyword evidence="3 5" id="KW-1133">Transmembrane helix</keyword>
<keyword evidence="2 5" id="KW-0812">Transmembrane</keyword>
<dbReference type="STRING" id="667676.SAMN05192539_104616"/>
<keyword evidence="6" id="KW-0808">Transferase</keyword>
<evidence type="ECO:0000313" key="7">
    <source>
        <dbReference type="Proteomes" id="UP000198866"/>
    </source>
</evidence>
<evidence type="ECO:0000256" key="4">
    <source>
        <dbReference type="ARBA" id="ARBA00023136"/>
    </source>
</evidence>
<dbReference type="PANTHER" id="PTHR43847">
    <property type="entry name" value="BLL3993 PROTEIN"/>
    <property type="match status" value="1"/>
</dbReference>
<gene>
    <name evidence="6" type="ORF">SAMN05192539_104616</name>
</gene>
<dbReference type="AlphaFoldDB" id="A0A1H7E7L2"/>
<organism evidence="6 7">
    <name type="scientific">Paraburkholderia diazotrophica</name>
    <dbReference type="NCBI Taxonomy" id="667676"/>
    <lineage>
        <taxon>Bacteria</taxon>
        <taxon>Pseudomonadati</taxon>
        <taxon>Pseudomonadota</taxon>
        <taxon>Betaproteobacteria</taxon>
        <taxon>Burkholderiales</taxon>
        <taxon>Burkholderiaceae</taxon>
        <taxon>Paraburkholderia</taxon>
    </lineage>
</organism>
<dbReference type="Gene3D" id="1.20.120.1630">
    <property type="match status" value="1"/>
</dbReference>
<name>A0A1H7E7L2_9BURK</name>
<evidence type="ECO:0000256" key="2">
    <source>
        <dbReference type="ARBA" id="ARBA00022692"/>
    </source>
</evidence>
<dbReference type="RefSeq" id="WP_407669065.1">
    <property type="nucleotide sequence ID" value="NZ_FNYE01000046.1"/>
</dbReference>
<feature type="transmembrane region" description="Helical" evidence="5">
    <location>
        <begin position="37"/>
        <end position="59"/>
    </location>
</feature>
<dbReference type="InterPro" id="IPR007269">
    <property type="entry name" value="ICMT_MeTrfase"/>
</dbReference>
<comment type="subcellular location">
    <subcellularLocation>
        <location evidence="1">Membrane</location>
        <topology evidence="1">Multi-pass membrane protein</topology>
    </subcellularLocation>
</comment>
<reference evidence="7" key="1">
    <citation type="submission" date="2016-10" db="EMBL/GenBank/DDBJ databases">
        <authorList>
            <person name="Varghese N."/>
            <person name="Submissions S."/>
        </authorList>
    </citation>
    <scope>NUCLEOTIDE SEQUENCE [LARGE SCALE GENOMIC DNA]</scope>
    <source>
        <strain evidence="7">LMG 26031</strain>
    </source>
</reference>
<keyword evidence="4 5" id="KW-0472">Membrane</keyword>
<dbReference type="Pfam" id="PF04140">
    <property type="entry name" value="ICMT"/>
    <property type="match status" value="1"/>
</dbReference>
<dbReference type="PANTHER" id="PTHR43847:SF1">
    <property type="entry name" value="BLL3993 PROTEIN"/>
    <property type="match status" value="1"/>
</dbReference>
<proteinExistence type="predicted"/>
<dbReference type="EMBL" id="FNYE01000046">
    <property type="protein sequence ID" value="SEK09891.1"/>
    <property type="molecule type" value="Genomic_DNA"/>
</dbReference>